<evidence type="ECO:0000259" key="4">
    <source>
        <dbReference type="Pfam" id="PF20698"/>
    </source>
</evidence>
<evidence type="ECO:0000313" key="5">
    <source>
        <dbReference type="EMBL" id="GAA1237394.1"/>
    </source>
</evidence>
<organism evidence="5 6">
    <name type="scientific">Kitasatospora nipponensis</name>
    <dbReference type="NCBI Taxonomy" id="258049"/>
    <lineage>
        <taxon>Bacteria</taxon>
        <taxon>Bacillati</taxon>
        <taxon>Actinomycetota</taxon>
        <taxon>Actinomycetes</taxon>
        <taxon>Kitasatosporales</taxon>
        <taxon>Streptomycetaceae</taxon>
        <taxon>Kitasatospora</taxon>
    </lineage>
</organism>
<name>A0ABN1W9B8_9ACTN</name>
<evidence type="ECO:0000256" key="1">
    <source>
        <dbReference type="PROSITE-ProRule" id="PRU00339"/>
    </source>
</evidence>
<accession>A0ABN1W9B8</accession>
<dbReference type="Pfam" id="PF20698">
    <property type="entry name" value="PIN-TPR-GreABC"/>
    <property type="match status" value="1"/>
</dbReference>
<feature type="compositionally biased region" description="Low complexity" evidence="2">
    <location>
        <begin position="142"/>
        <end position="153"/>
    </location>
</feature>
<feature type="domain" description="DUF4365" evidence="3">
    <location>
        <begin position="11"/>
        <end position="142"/>
    </location>
</feature>
<evidence type="ECO:0008006" key="7">
    <source>
        <dbReference type="Google" id="ProtNLM"/>
    </source>
</evidence>
<dbReference type="InterPro" id="IPR048987">
    <property type="entry name" value="PIN-TPR-GreABC"/>
</dbReference>
<evidence type="ECO:0000256" key="2">
    <source>
        <dbReference type="SAM" id="MobiDB-lite"/>
    </source>
</evidence>
<feature type="repeat" description="TPR" evidence="1">
    <location>
        <begin position="322"/>
        <end position="355"/>
    </location>
</feature>
<evidence type="ECO:0000259" key="3">
    <source>
        <dbReference type="Pfam" id="PF14280"/>
    </source>
</evidence>
<dbReference type="InterPro" id="IPR019734">
    <property type="entry name" value="TPR_rpt"/>
</dbReference>
<reference evidence="5 6" key="1">
    <citation type="journal article" date="2019" name="Int. J. Syst. Evol. Microbiol.">
        <title>The Global Catalogue of Microorganisms (GCM) 10K type strain sequencing project: providing services to taxonomists for standard genome sequencing and annotation.</title>
        <authorList>
            <consortium name="The Broad Institute Genomics Platform"/>
            <consortium name="The Broad Institute Genome Sequencing Center for Infectious Disease"/>
            <person name="Wu L."/>
            <person name="Ma J."/>
        </authorList>
    </citation>
    <scope>NUCLEOTIDE SEQUENCE [LARGE SCALE GENOMIC DNA]</scope>
    <source>
        <strain evidence="5 6">JCM 13004</strain>
    </source>
</reference>
<feature type="domain" description="PIN" evidence="4">
    <location>
        <begin position="912"/>
        <end position="1050"/>
    </location>
</feature>
<proteinExistence type="predicted"/>
<comment type="caution">
    <text evidence="5">The sequence shown here is derived from an EMBL/GenBank/DDBJ whole genome shotgun (WGS) entry which is preliminary data.</text>
</comment>
<dbReference type="Proteomes" id="UP001500037">
    <property type="component" value="Unassembled WGS sequence"/>
</dbReference>
<dbReference type="Pfam" id="PF14280">
    <property type="entry name" value="DUF4365"/>
    <property type="match status" value="1"/>
</dbReference>
<dbReference type="RefSeq" id="WP_344441988.1">
    <property type="nucleotide sequence ID" value="NZ_BAAALF010000042.1"/>
</dbReference>
<dbReference type="EMBL" id="BAAALF010000042">
    <property type="protein sequence ID" value="GAA1237394.1"/>
    <property type="molecule type" value="Genomic_DNA"/>
</dbReference>
<gene>
    <name evidence="5" type="ORF">GCM10009665_29450</name>
</gene>
<protein>
    <recommendedName>
        <fullName evidence="7">DUF4365 domain-containing protein</fullName>
    </recommendedName>
</protein>
<dbReference type="PROSITE" id="PS50005">
    <property type="entry name" value="TPR"/>
    <property type="match status" value="1"/>
</dbReference>
<keyword evidence="6" id="KW-1185">Reference proteome</keyword>
<sequence length="1272" mass="135747">MKVRDTHNVDQAGVGMINYLAAAKLSWLCREQAQSDMGIDAHLEVVVAGKATGRLLAVQIKSGRSFFNKPTDGGWWFPVDDRHATYWLNHSLPVAVMLFDPDTCTVYWQHITRDLLVHTGKNWKILVPARQQLNSEAEESLAAPARPTPATDPFRQAVDRLPGDAGDVLQRARATDESAEPASLRLAQLLSGAADPVVTVTTLLSKPPRWMKQLPEAHASWAWHSVAAYACAHQLGALSVTALEQAARAHIGDAGRLWALAAIAASVHAPDRAPSLIASASDYPLLTCIAKTVLNSNGQPPADLPEQISQALRNADPAVEDSNVWRFIADSYLTAQRQDAGVEALEHALRLAPGDPALQNVLAEVLLRHSASGSPALSLLDAQRALRLATAARADFRRWHGPSAQAAQSLLRARVLVDDAASALRTALPAPKGEAEGPETSFQPLLLEGARIAIHTGLDEEAGLLSAALTDPGAQAQLAAVALSGSSDVPVATRVTAWQHALDTATDDDQRFNATIALTMLGIWPVPALDELRDQGAIAAAVYEARHASAEAAQGDTAAAIRRLRGCEAANVVAAVELIKLYQQTGDLQAAAHAADRAGSRFGDLTLRQFAVHLWSLAGQPQEARLRAVTLLSRPDLPRDSRLELRQRVVEWAFARQDWIDMEDHALAGLAENLPTRYGAFSGTTEPPELPSMAVAFVWAAMRAQIGARRLDALWRTYARFSPPVRSTTDVGLWLTAVDWKGWSVPEAMLALDLAERFSGDPEVSGTILGRVLYATGGPSPDTGSQIDSATGQLAVQPLVLPQALGERLQELLSQIPPDGTALKVVPATVEALTRLAEQTFGPQQDVMDAVVDAVRIGVAPMGMAARFASQPVALAFVQVLPGLIPAASADPVHVAAEVEAARAALNATVTLDISAIATATLIPGRFEQLRAVFATAPTSTAAYDDIVNTCYSIDSILRSSGHLGVRGGHLRVTDPSDQSKHELAQRAAGLSRLASSLDTVDVPNIDAVRAIVGLPVNQARVEDAWLAAAQHALDTGTALWCDDAALRQFLIRAGVPTFGTVALLHVLTENPAHPDFTSERCHDDILTLMKSYVVDLPVQADDLIGAARDDDWKAGCAAVLFARPGIWASTDGEPLWAALAAEVWNAAPDQLGSWYAVAAHGCCALVLPGQVADVLAALTAFTLLTVGVGPEPVEAIWPTVLQSLDVCVQSAARRHHIAESDEAETEWLPDGHGFRGRVRAALWKQLTGRQRFGESISTAIIEAALPEHPRE</sequence>
<feature type="region of interest" description="Disordered" evidence="2">
    <location>
        <begin position="137"/>
        <end position="156"/>
    </location>
</feature>
<keyword evidence="1" id="KW-0802">TPR repeat</keyword>
<dbReference type="InterPro" id="IPR025375">
    <property type="entry name" value="DUF4365"/>
</dbReference>
<evidence type="ECO:0000313" key="6">
    <source>
        <dbReference type="Proteomes" id="UP001500037"/>
    </source>
</evidence>